<dbReference type="AlphaFoldDB" id="A0A975BSD7"/>
<sequence length="50" mass="5622">MNSEILSVVTCLQFIPTDSRQLATDKAGEVMKFPLECVIFVILSQEDIFT</sequence>
<organism evidence="1 2">
    <name type="scientific">Desulfonema magnum</name>
    <dbReference type="NCBI Taxonomy" id="45655"/>
    <lineage>
        <taxon>Bacteria</taxon>
        <taxon>Pseudomonadati</taxon>
        <taxon>Thermodesulfobacteriota</taxon>
        <taxon>Desulfobacteria</taxon>
        <taxon>Desulfobacterales</taxon>
        <taxon>Desulfococcaceae</taxon>
        <taxon>Desulfonema</taxon>
    </lineage>
</organism>
<keyword evidence="2" id="KW-1185">Reference proteome</keyword>
<accession>A0A975BSD7</accession>
<evidence type="ECO:0000313" key="1">
    <source>
        <dbReference type="EMBL" id="QTA90811.1"/>
    </source>
</evidence>
<protein>
    <submittedName>
        <fullName evidence="1">Uncharacterized protein</fullName>
    </submittedName>
</protein>
<dbReference type="KEGG" id="dmm:dnm_068730"/>
<dbReference type="Proteomes" id="UP000663722">
    <property type="component" value="Chromosome"/>
</dbReference>
<evidence type="ECO:0000313" key="2">
    <source>
        <dbReference type="Proteomes" id="UP000663722"/>
    </source>
</evidence>
<name>A0A975BSD7_9BACT</name>
<dbReference type="EMBL" id="CP061800">
    <property type="protein sequence ID" value="QTA90811.1"/>
    <property type="molecule type" value="Genomic_DNA"/>
</dbReference>
<proteinExistence type="predicted"/>
<gene>
    <name evidence="1" type="ORF">dnm_068730</name>
</gene>
<reference evidence="1" key="1">
    <citation type="journal article" date="2021" name="Microb. Physiol.">
        <title>Proteogenomic Insights into the Physiology of Marine, Sulfate-Reducing, Filamentous Desulfonema limicola and Desulfonema magnum.</title>
        <authorList>
            <person name="Schnaars V."/>
            <person name="Wohlbrand L."/>
            <person name="Scheve S."/>
            <person name="Hinrichs C."/>
            <person name="Reinhardt R."/>
            <person name="Rabus R."/>
        </authorList>
    </citation>
    <scope>NUCLEOTIDE SEQUENCE</scope>
    <source>
        <strain evidence="1">4be13</strain>
    </source>
</reference>